<name>A0A2P1QTU5_9LEPT</name>
<sequence length="142" mass="16449">MSSYHFTFLSSGPVFRSLLTTFGVDSAREGKAFPSLHAKLDVFLINKCLIVYPSLALRYPFAGLLFRFKSPEPDLVVKYFRIFRKFMFLFHRERTSDRFFKIDPLVNTVGILRLSCELIFSTKKVCSGLGKNSIFISLFLRR</sequence>
<gene>
    <name evidence="1" type="ORF">XB16_1999</name>
</gene>
<reference evidence="1 2" key="1">
    <citation type="journal article" date="2015" name="Genome Announc.">
        <title>Draft Genome Sequences of Leptospira santarosai Strains U160, U164, and U233, Isolated from Asymptomatic Cattle.</title>
        <authorList>
            <person name="Kremer F.S."/>
            <person name="Eslabao M.R."/>
            <person name="Provisor M."/>
            <person name="Woloski R.D."/>
            <person name="Ramires O.V."/>
            <person name="Moreno L.Z."/>
            <person name="Moreno A.M."/>
            <person name="Hamond C."/>
            <person name="Lilenbaum W."/>
            <person name="Dellagostin O.A."/>
        </authorList>
    </citation>
    <scope>NUCLEOTIDE SEQUENCE [LARGE SCALE GENOMIC DNA]</scope>
    <source>
        <strain evidence="1 2">U160</strain>
    </source>
</reference>
<dbReference type="AlphaFoldDB" id="A0A2P1QTU5"/>
<evidence type="ECO:0000313" key="2">
    <source>
        <dbReference type="Proteomes" id="UP000033961"/>
    </source>
</evidence>
<proteinExistence type="predicted"/>
<dbReference type="Proteomes" id="UP000033961">
    <property type="component" value="Chromosome I"/>
</dbReference>
<dbReference type="EMBL" id="CP027843">
    <property type="protein sequence ID" value="AVQ12326.1"/>
    <property type="molecule type" value="Genomic_DNA"/>
</dbReference>
<evidence type="ECO:0000313" key="1">
    <source>
        <dbReference type="EMBL" id="AVQ12326.1"/>
    </source>
</evidence>
<accession>A0A2P1QTU5</accession>
<protein>
    <submittedName>
        <fullName evidence="1">Uncharacterized protein</fullName>
    </submittedName>
</protein>
<organism evidence="1 2">
    <name type="scientific">Leptospira santarosai</name>
    <dbReference type="NCBI Taxonomy" id="28183"/>
    <lineage>
        <taxon>Bacteria</taxon>
        <taxon>Pseudomonadati</taxon>
        <taxon>Spirochaetota</taxon>
        <taxon>Spirochaetia</taxon>
        <taxon>Leptospirales</taxon>
        <taxon>Leptospiraceae</taxon>
        <taxon>Leptospira</taxon>
    </lineage>
</organism>